<accession>A0A7W7DB82</accession>
<proteinExistence type="predicted"/>
<dbReference type="Proteomes" id="UP000542210">
    <property type="component" value="Unassembled WGS sequence"/>
</dbReference>
<evidence type="ECO:0000313" key="2">
    <source>
        <dbReference type="Proteomes" id="UP000542210"/>
    </source>
</evidence>
<gene>
    <name evidence="1" type="ORF">BJ982_005176</name>
</gene>
<sequence length="38" mass="4196">MPADSLRVAAMTPEHAGEVLEISRLGIDEEPAWRCSTR</sequence>
<dbReference type="EMBL" id="JACHND010000001">
    <property type="protein sequence ID" value="MBB4703632.1"/>
    <property type="molecule type" value="Genomic_DNA"/>
</dbReference>
<organism evidence="1 2">
    <name type="scientific">Sphaerisporangium siamense</name>
    <dbReference type="NCBI Taxonomy" id="795645"/>
    <lineage>
        <taxon>Bacteria</taxon>
        <taxon>Bacillati</taxon>
        <taxon>Actinomycetota</taxon>
        <taxon>Actinomycetes</taxon>
        <taxon>Streptosporangiales</taxon>
        <taxon>Streptosporangiaceae</taxon>
        <taxon>Sphaerisporangium</taxon>
    </lineage>
</organism>
<protein>
    <submittedName>
        <fullName evidence="1">Uncharacterized protein</fullName>
    </submittedName>
</protein>
<name>A0A7W7DB82_9ACTN</name>
<comment type="caution">
    <text evidence="1">The sequence shown here is derived from an EMBL/GenBank/DDBJ whole genome shotgun (WGS) entry which is preliminary data.</text>
</comment>
<reference evidence="1 2" key="1">
    <citation type="submission" date="2020-08" db="EMBL/GenBank/DDBJ databases">
        <title>Sequencing the genomes of 1000 actinobacteria strains.</title>
        <authorList>
            <person name="Klenk H.-P."/>
        </authorList>
    </citation>
    <scope>NUCLEOTIDE SEQUENCE [LARGE SCALE GENOMIC DNA]</scope>
    <source>
        <strain evidence="1 2">DSM 45784</strain>
    </source>
</reference>
<evidence type="ECO:0000313" key="1">
    <source>
        <dbReference type="EMBL" id="MBB4703632.1"/>
    </source>
</evidence>
<dbReference type="AlphaFoldDB" id="A0A7W7DB82"/>
<keyword evidence="2" id="KW-1185">Reference proteome</keyword>